<evidence type="ECO:0000259" key="7">
    <source>
        <dbReference type="PROSITE" id="PS50937"/>
    </source>
</evidence>
<name>A0A373FRC4_COMTE</name>
<accession>A0A373FRC4</accession>
<dbReference type="Pfam" id="PF00376">
    <property type="entry name" value="MerR"/>
    <property type="match status" value="1"/>
</dbReference>
<dbReference type="OrthoDB" id="9808480at2"/>
<dbReference type="PANTHER" id="PTHR30204">
    <property type="entry name" value="REDOX-CYCLING DRUG-SENSING TRANSCRIPTIONAL ACTIVATOR SOXR"/>
    <property type="match status" value="1"/>
</dbReference>
<comment type="subcellular location">
    <subcellularLocation>
        <location evidence="1">Cytoplasm</location>
    </subcellularLocation>
</comment>
<gene>
    <name evidence="8" type="primary">cueR</name>
    <name evidence="8" type="ORF">DZC30_04175</name>
</gene>
<dbReference type="InterPro" id="IPR009061">
    <property type="entry name" value="DNA-bd_dom_put_sf"/>
</dbReference>
<dbReference type="PRINTS" id="PR00040">
    <property type="entry name" value="HTHMERR"/>
</dbReference>
<dbReference type="PANTHER" id="PTHR30204:SF94">
    <property type="entry name" value="HEAVY METAL-DEPENDENT TRANSCRIPTIONAL REGULATOR HI_0293-RELATED"/>
    <property type="match status" value="1"/>
</dbReference>
<dbReference type="PROSITE" id="PS00552">
    <property type="entry name" value="HTH_MERR_1"/>
    <property type="match status" value="1"/>
</dbReference>
<evidence type="ECO:0000256" key="1">
    <source>
        <dbReference type="ARBA" id="ARBA00004496"/>
    </source>
</evidence>
<feature type="compositionally biased region" description="Low complexity" evidence="6">
    <location>
        <begin position="163"/>
        <end position="172"/>
    </location>
</feature>
<keyword evidence="4" id="KW-0238">DNA-binding</keyword>
<dbReference type="SMART" id="SM00422">
    <property type="entry name" value="HTH_MERR"/>
    <property type="match status" value="1"/>
</dbReference>
<dbReference type="Pfam" id="PF09278">
    <property type="entry name" value="MerR-DNA-bind"/>
    <property type="match status" value="1"/>
</dbReference>
<keyword evidence="9" id="KW-1185">Reference proteome</keyword>
<dbReference type="SUPFAM" id="SSF46955">
    <property type="entry name" value="Putative DNA-binding domain"/>
    <property type="match status" value="1"/>
</dbReference>
<evidence type="ECO:0000256" key="3">
    <source>
        <dbReference type="ARBA" id="ARBA00023015"/>
    </source>
</evidence>
<protein>
    <submittedName>
        <fullName evidence="8">Cu(I)-responsive transcriptional regulator</fullName>
    </submittedName>
</protein>
<dbReference type="Gene3D" id="1.10.1660.10">
    <property type="match status" value="1"/>
</dbReference>
<reference evidence="8 9" key="1">
    <citation type="submission" date="2018-08" db="EMBL/GenBank/DDBJ databases">
        <title>Comamonas testosteroni strain SWCO2.</title>
        <authorList>
            <person name="Jiang N."/>
            <person name="Zhang X.Z."/>
        </authorList>
    </citation>
    <scope>NUCLEOTIDE SEQUENCE [LARGE SCALE GENOMIC DNA]</scope>
    <source>
        <strain evidence="8 9">SWCO2</strain>
    </source>
</reference>
<dbReference type="InterPro" id="IPR000551">
    <property type="entry name" value="MerR-type_HTH_dom"/>
</dbReference>
<dbReference type="AlphaFoldDB" id="A0A373FRC4"/>
<dbReference type="EMBL" id="QURR01000003">
    <property type="protein sequence ID" value="RGE46417.1"/>
    <property type="molecule type" value="Genomic_DNA"/>
</dbReference>
<evidence type="ECO:0000256" key="2">
    <source>
        <dbReference type="ARBA" id="ARBA00022490"/>
    </source>
</evidence>
<keyword evidence="3" id="KW-0805">Transcription regulation</keyword>
<dbReference type="InterPro" id="IPR011789">
    <property type="entry name" value="CueR"/>
</dbReference>
<dbReference type="PROSITE" id="PS50937">
    <property type="entry name" value="HTH_MERR_2"/>
    <property type="match status" value="1"/>
</dbReference>
<feature type="domain" description="HTH merR-type" evidence="7">
    <location>
        <begin position="18"/>
        <end position="84"/>
    </location>
</feature>
<evidence type="ECO:0000313" key="9">
    <source>
        <dbReference type="Proteomes" id="UP000261948"/>
    </source>
</evidence>
<dbReference type="GO" id="GO:0003677">
    <property type="term" value="F:DNA binding"/>
    <property type="evidence" value="ECO:0007669"/>
    <property type="project" value="UniProtKB-KW"/>
</dbReference>
<dbReference type="GO" id="GO:0003700">
    <property type="term" value="F:DNA-binding transcription factor activity"/>
    <property type="evidence" value="ECO:0007669"/>
    <property type="project" value="InterPro"/>
</dbReference>
<evidence type="ECO:0000256" key="4">
    <source>
        <dbReference type="ARBA" id="ARBA00023125"/>
    </source>
</evidence>
<evidence type="ECO:0000256" key="6">
    <source>
        <dbReference type="SAM" id="MobiDB-lite"/>
    </source>
</evidence>
<dbReference type="NCBIfam" id="TIGR02044">
    <property type="entry name" value="CueR"/>
    <property type="match status" value="1"/>
</dbReference>
<dbReference type="GO" id="GO:0045893">
    <property type="term" value="P:positive regulation of DNA-templated transcription"/>
    <property type="evidence" value="ECO:0007669"/>
    <property type="project" value="InterPro"/>
</dbReference>
<dbReference type="InterPro" id="IPR015358">
    <property type="entry name" value="Tscrpt_reg_MerR_DNA-bd"/>
</dbReference>
<keyword evidence="2" id="KW-0963">Cytoplasm</keyword>
<organism evidence="8 9">
    <name type="scientific">Comamonas testosteroni</name>
    <name type="common">Pseudomonas testosteroni</name>
    <dbReference type="NCBI Taxonomy" id="285"/>
    <lineage>
        <taxon>Bacteria</taxon>
        <taxon>Pseudomonadati</taxon>
        <taxon>Pseudomonadota</taxon>
        <taxon>Betaproteobacteria</taxon>
        <taxon>Burkholderiales</taxon>
        <taxon>Comamonadaceae</taxon>
        <taxon>Comamonas</taxon>
    </lineage>
</organism>
<sequence>MPGHPSAPKTAQNWPVVIGEAARRAGVSARMVRHYESLGLLPPVHRTDSGYRQYTEADVHALRFIRRGRDLGFSMEEIGTLLSLWQNQGRASSQVKEIAQRHIAVLAERIAAMQAMQRTLQSLVHCCHGDDRPDCPILDDLASADTDLTPASPEPLTPKRAARSPAAARRST</sequence>
<evidence type="ECO:0000313" key="8">
    <source>
        <dbReference type="EMBL" id="RGE46417.1"/>
    </source>
</evidence>
<keyword evidence="5" id="KW-0804">Transcription</keyword>
<proteinExistence type="predicted"/>
<dbReference type="CDD" id="cd01108">
    <property type="entry name" value="HTH_CueR"/>
    <property type="match status" value="1"/>
</dbReference>
<comment type="caution">
    <text evidence="8">The sequence shown here is derived from an EMBL/GenBank/DDBJ whole genome shotgun (WGS) entry which is preliminary data.</text>
</comment>
<dbReference type="Proteomes" id="UP000261948">
    <property type="component" value="Unassembled WGS sequence"/>
</dbReference>
<feature type="region of interest" description="Disordered" evidence="6">
    <location>
        <begin position="139"/>
        <end position="172"/>
    </location>
</feature>
<dbReference type="GO" id="GO:0005507">
    <property type="term" value="F:copper ion binding"/>
    <property type="evidence" value="ECO:0007669"/>
    <property type="project" value="InterPro"/>
</dbReference>
<dbReference type="InterPro" id="IPR047057">
    <property type="entry name" value="MerR_fam"/>
</dbReference>
<evidence type="ECO:0000256" key="5">
    <source>
        <dbReference type="ARBA" id="ARBA00023163"/>
    </source>
</evidence>
<feature type="compositionally biased region" description="Low complexity" evidence="6">
    <location>
        <begin position="139"/>
        <end position="149"/>
    </location>
</feature>
<dbReference type="GO" id="GO:0005737">
    <property type="term" value="C:cytoplasm"/>
    <property type="evidence" value="ECO:0007669"/>
    <property type="project" value="UniProtKB-SubCell"/>
</dbReference>